<reference evidence="1 2" key="1">
    <citation type="journal article" date="2021" name="Nat. Plants">
        <title>The Taxus genome provides insights into paclitaxel biosynthesis.</title>
        <authorList>
            <person name="Xiong X."/>
            <person name="Gou J."/>
            <person name="Liao Q."/>
            <person name="Li Y."/>
            <person name="Zhou Q."/>
            <person name="Bi G."/>
            <person name="Li C."/>
            <person name="Du R."/>
            <person name="Wang X."/>
            <person name="Sun T."/>
            <person name="Guo L."/>
            <person name="Liang H."/>
            <person name="Lu P."/>
            <person name="Wu Y."/>
            <person name="Zhang Z."/>
            <person name="Ro D.K."/>
            <person name="Shang Y."/>
            <person name="Huang S."/>
            <person name="Yan J."/>
        </authorList>
    </citation>
    <scope>NUCLEOTIDE SEQUENCE [LARGE SCALE GENOMIC DNA]</scope>
    <source>
        <strain evidence="1">Ta-2019</strain>
    </source>
</reference>
<feature type="non-terminal residue" evidence="1">
    <location>
        <position position="207"/>
    </location>
</feature>
<name>A0AA38GWK7_TAXCH</name>
<keyword evidence="2" id="KW-1185">Reference proteome</keyword>
<proteinExistence type="predicted"/>
<protein>
    <submittedName>
        <fullName evidence="1">Uncharacterized protein</fullName>
    </submittedName>
</protein>
<dbReference type="EMBL" id="JAHRHJ020000002">
    <property type="protein sequence ID" value="KAH9327855.1"/>
    <property type="molecule type" value="Genomic_DNA"/>
</dbReference>
<accession>A0AA38GWK7</accession>
<organism evidence="1 2">
    <name type="scientific">Taxus chinensis</name>
    <name type="common">Chinese yew</name>
    <name type="synonym">Taxus wallichiana var. chinensis</name>
    <dbReference type="NCBI Taxonomy" id="29808"/>
    <lineage>
        <taxon>Eukaryota</taxon>
        <taxon>Viridiplantae</taxon>
        <taxon>Streptophyta</taxon>
        <taxon>Embryophyta</taxon>
        <taxon>Tracheophyta</taxon>
        <taxon>Spermatophyta</taxon>
        <taxon>Pinopsida</taxon>
        <taxon>Pinidae</taxon>
        <taxon>Conifers II</taxon>
        <taxon>Cupressales</taxon>
        <taxon>Taxaceae</taxon>
        <taxon>Taxus</taxon>
    </lineage>
</organism>
<sequence length="207" mass="21614">MVGVIEGLSKEYWGKMGDVAMGKDIGIGEEDVKVGVSGFITMTDIGVVGIDKALGIIRIFGDVNDVVMGMFDIDVVKGLNMIGWGTIDVDEVVYIVKVDVDVVKVVGMEKSMEGGTRIDSKDGIMGKGGMDVGKVVKSNDESVLTNGVDMIGNAINVGVTLGVEVGGNACLINVSRGKNDMLVNGVDFVGVDVCICLFDVDVGEGTK</sequence>
<dbReference type="AlphaFoldDB" id="A0AA38GWK7"/>
<evidence type="ECO:0000313" key="2">
    <source>
        <dbReference type="Proteomes" id="UP000824469"/>
    </source>
</evidence>
<comment type="caution">
    <text evidence="1">The sequence shown here is derived from an EMBL/GenBank/DDBJ whole genome shotgun (WGS) entry which is preliminary data.</text>
</comment>
<evidence type="ECO:0000313" key="1">
    <source>
        <dbReference type="EMBL" id="KAH9327855.1"/>
    </source>
</evidence>
<dbReference type="Proteomes" id="UP000824469">
    <property type="component" value="Unassembled WGS sequence"/>
</dbReference>
<gene>
    <name evidence="1" type="ORF">KI387_044347</name>
</gene>